<comment type="caution">
    <text evidence="2">The sequence shown here is derived from an EMBL/GenBank/DDBJ whole genome shotgun (WGS) entry which is preliminary data.</text>
</comment>
<dbReference type="RefSeq" id="WP_222686134.1">
    <property type="nucleotide sequence ID" value="NZ_JABUBT010000051.1"/>
</dbReference>
<feature type="transmembrane region" description="Helical" evidence="1">
    <location>
        <begin position="226"/>
        <end position="245"/>
    </location>
</feature>
<reference evidence="2 3" key="1">
    <citation type="submission" date="2020-06" db="EMBL/GenBank/DDBJ databases">
        <title>Taxonomy, biology and ecology of Rhodococcus bacteria occurring in California pistachio and other woody hosts as revealed by genome sequence analyses.</title>
        <authorList>
            <person name="Gai Y."/>
            <person name="Riely B."/>
        </authorList>
    </citation>
    <scope>NUCLEOTIDE SEQUENCE [LARGE SCALE GENOMIC DNA]</scope>
    <source>
        <strain evidence="2 3">BP-281</strain>
    </source>
</reference>
<feature type="transmembrane region" description="Helical" evidence="1">
    <location>
        <begin position="160"/>
        <end position="180"/>
    </location>
</feature>
<evidence type="ECO:0000313" key="2">
    <source>
        <dbReference type="EMBL" id="MBY6368653.1"/>
    </source>
</evidence>
<dbReference type="Proteomes" id="UP000825228">
    <property type="component" value="Unassembled WGS sequence"/>
</dbReference>
<dbReference type="EMBL" id="JABUBU010000033">
    <property type="protein sequence ID" value="MBY6368653.1"/>
    <property type="molecule type" value="Genomic_DNA"/>
</dbReference>
<evidence type="ECO:0000256" key="1">
    <source>
        <dbReference type="SAM" id="Phobius"/>
    </source>
</evidence>
<keyword evidence="1" id="KW-1133">Transmembrane helix</keyword>
<organism evidence="2 3">
    <name type="scientific">Rhodococcoides corynebacterioides</name>
    <dbReference type="NCBI Taxonomy" id="53972"/>
    <lineage>
        <taxon>Bacteria</taxon>
        <taxon>Bacillati</taxon>
        <taxon>Actinomycetota</taxon>
        <taxon>Actinomycetes</taxon>
        <taxon>Mycobacteriales</taxon>
        <taxon>Nocardiaceae</taxon>
        <taxon>Rhodococcoides</taxon>
    </lineage>
</organism>
<feature type="transmembrane region" description="Helical" evidence="1">
    <location>
        <begin position="201"/>
        <end position="220"/>
    </location>
</feature>
<keyword evidence="3" id="KW-1185">Reference proteome</keyword>
<evidence type="ECO:0000313" key="3">
    <source>
        <dbReference type="Proteomes" id="UP000825228"/>
    </source>
</evidence>
<sequence>MRPAASHAMRAGLASAWNYVGRVLGLGWTLAVVHGLGIGSYGQYAVAVSIAAIVNAAVDNAFHVRSLRIDDDRYERERAGRVIVAAALGAIGSVCVTQWFVLGFAGMIAAGEMLFNTWKSRLLRRGRPDVAMRADAARQTSSILLGLVGLYAVPDSTLPVAGTLYALPYLVVAALCVRFVTGRRPALPERVPEFLLLTSEALAAAVYTQGDVVLVGWVAGETAAGYYSLAVVAALAISTIGQNYANTYLEKMRAAAGHHSSGPRFRDTLRAGALTGLSMAVVGAGLLAWGGADATGTIAVVLSVFVAARTVNFVLVTLLIVQRRDGLRVRATVTAAVVKSAVLLVVIGPLGGIGAAVVSTICELVLVFVYHRAVFGPRTPPHRLPQPERTYR</sequence>
<feature type="transmembrane region" description="Helical" evidence="1">
    <location>
        <begin position="82"/>
        <end position="115"/>
    </location>
</feature>
<proteinExistence type="predicted"/>
<feature type="transmembrane region" description="Helical" evidence="1">
    <location>
        <begin position="342"/>
        <end position="370"/>
    </location>
</feature>
<keyword evidence="1" id="KW-0472">Membrane</keyword>
<accession>A0ABS7P890</accession>
<gene>
    <name evidence="2" type="ORF">HQ603_18045</name>
</gene>
<protein>
    <recommendedName>
        <fullName evidence="4">Polysaccharide biosynthesis protein</fullName>
    </recommendedName>
</protein>
<feature type="transmembrane region" description="Helical" evidence="1">
    <location>
        <begin position="298"/>
        <end position="321"/>
    </location>
</feature>
<feature type="transmembrane region" description="Helical" evidence="1">
    <location>
        <begin position="19"/>
        <end position="37"/>
    </location>
</feature>
<feature type="transmembrane region" description="Helical" evidence="1">
    <location>
        <begin position="271"/>
        <end position="292"/>
    </location>
</feature>
<evidence type="ECO:0008006" key="4">
    <source>
        <dbReference type="Google" id="ProtNLM"/>
    </source>
</evidence>
<feature type="transmembrane region" description="Helical" evidence="1">
    <location>
        <begin position="44"/>
        <end position="62"/>
    </location>
</feature>
<name>A0ABS7P890_9NOCA</name>
<keyword evidence="1" id="KW-0812">Transmembrane</keyword>